<name>A0A6I6NDI9_9ACTN</name>
<dbReference type="PROSITE" id="PS51057">
    <property type="entry name" value="PAIRED_2"/>
    <property type="match status" value="1"/>
</dbReference>
<feature type="domain" description="Paired" evidence="2">
    <location>
        <begin position="1"/>
        <end position="123"/>
    </location>
</feature>
<dbReference type="Pfam" id="PF13592">
    <property type="entry name" value="HTH_33"/>
    <property type="match status" value="1"/>
</dbReference>
<reference evidence="3 4" key="1">
    <citation type="submission" date="2019-12" db="EMBL/GenBank/DDBJ databases">
        <title>Streptomyces sp. strain T44 isolated from rhizosphere soil of Broussonetia papyrifera.</title>
        <authorList>
            <person name="Mo P."/>
        </authorList>
    </citation>
    <scope>NUCLEOTIDE SEQUENCE [LARGE SCALE GENOMIC DNA]</scope>
    <source>
        <strain evidence="3 4">T44</strain>
    </source>
</reference>
<dbReference type="KEGG" id="sbro:GQF42_07930"/>
<evidence type="ECO:0000313" key="4">
    <source>
        <dbReference type="Proteomes" id="UP000436138"/>
    </source>
</evidence>
<proteinExistence type="predicted"/>
<dbReference type="GO" id="GO:0006355">
    <property type="term" value="P:regulation of DNA-templated transcription"/>
    <property type="evidence" value="ECO:0007669"/>
    <property type="project" value="InterPro"/>
</dbReference>
<dbReference type="Pfam" id="PF13384">
    <property type="entry name" value="HTH_23"/>
    <property type="match status" value="1"/>
</dbReference>
<gene>
    <name evidence="3" type="ORF">GQF42_07930</name>
</gene>
<keyword evidence="4" id="KW-1185">Reference proteome</keyword>
<dbReference type="InterPro" id="IPR001523">
    <property type="entry name" value="Paired_dom"/>
</dbReference>
<accession>A0A6I6NDI9</accession>
<protein>
    <submittedName>
        <fullName evidence="3">Transposase</fullName>
    </submittedName>
</protein>
<evidence type="ECO:0000259" key="2">
    <source>
        <dbReference type="PROSITE" id="PS51057"/>
    </source>
</evidence>
<dbReference type="InterPro" id="IPR009057">
    <property type="entry name" value="Homeodomain-like_sf"/>
</dbReference>
<sequence>MSAAGRRRRETVRNQAAELFEQKIKPLEVARRLRVSPKSAYLWHQLWRDGGVRALASRGPSGSRCRLSPRCLEKLAAYLEEGPAAHGWDQDQVWTGARVATLIGRKFHVSYSVSGATRLMRRLGFTPQVPARRAAERDEQAIAVWKEATWGEVKAPGRPVTASSASRTKPGSPAGRRRAAPGAGGASPRS</sequence>
<dbReference type="RefSeq" id="WP_158929913.1">
    <property type="nucleotide sequence ID" value="NZ_CP047020.1"/>
</dbReference>
<feature type="region of interest" description="Disordered" evidence="1">
    <location>
        <begin position="153"/>
        <end position="190"/>
    </location>
</feature>
<evidence type="ECO:0000256" key="1">
    <source>
        <dbReference type="SAM" id="MobiDB-lite"/>
    </source>
</evidence>
<dbReference type="EMBL" id="CP047020">
    <property type="protein sequence ID" value="QHA09484.1"/>
    <property type="molecule type" value="Genomic_DNA"/>
</dbReference>
<organism evidence="3 4">
    <name type="scientific">Streptomyces broussonetiae</name>
    <dbReference type="NCBI Taxonomy" id="2686304"/>
    <lineage>
        <taxon>Bacteria</taxon>
        <taxon>Bacillati</taxon>
        <taxon>Actinomycetota</taxon>
        <taxon>Actinomycetes</taxon>
        <taxon>Kitasatosporales</taxon>
        <taxon>Streptomycetaceae</taxon>
        <taxon>Streptomyces</taxon>
    </lineage>
</organism>
<dbReference type="GO" id="GO:0003677">
    <property type="term" value="F:DNA binding"/>
    <property type="evidence" value="ECO:0007669"/>
    <property type="project" value="InterPro"/>
</dbReference>
<dbReference type="Proteomes" id="UP000436138">
    <property type="component" value="Chromosome"/>
</dbReference>
<evidence type="ECO:0000313" key="3">
    <source>
        <dbReference type="EMBL" id="QHA09484.1"/>
    </source>
</evidence>
<dbReference type="SUPFAM" id="SSF46689">
    <property type="entry name" value="Homeodomain-like"/>
    <property type="match status" value="1"/>
</dbReference>
<dbReference type="InterPro" id="IPR025959">
    <property type="entry name" value="Winged_HTH_dom"/>
</dbReference>
<dbReference type="AlphaFoldDB" id="A0A6I6NDI9"/>